<comment type="subcellular location">
    <subcellularLocation>
        <location evidence="2 15">Nucleus</location>
    </subcellularLocation>
</comment>
<sequence>MTDNLKRSADASVDLASTKKRKALDELSEDGPLTQEDVTYFQKEAIWRQMNSYKRQCNILSRDLRSFKHKYEANESKLNILDIWYEQIINLLSQSPREKPSSVNESLLIKITHHSDKDKLEDILNKRRTCLLNILSPILEKSKASFPESKELIETFETLNSDLCRLKAENETILKLKSGLEDNLEELKERLSDLTKVKDRNQSKTLGRVDASLVKREEESETSDSIASDSNSGKASNSNAKGGSDTDNIENKEEPVDNSADKELIETLTIKLRELEASNATLQQQITELGKKHQKSSEDCLELASRLSSLSSKDLNLSPIYQSILNKNKILSEQVEDLVKVQSISVAKLSQLENARGSLKNSIDETLSFENDNLKQTLSKVESDLVRIRTSRDELIAKNSILKSESENKSLITELEKLVSVQKEKIDSLTNERVGNNEFKEEEVEKLKSLTSDELIKRITMLSGEIKEIESVFQSTHEIAVKKLHNEVENDNLIKKLTIEKTKADQKYFAAMRSKDAISSENKVLKSQIAKSQELVSKLNDLEKTYLTKISILQKSEIDFKTIKENSLQENSKLQEQIKSIQASRERFENETKSLKKTLEGKVSQLGALDVERNDALQKLAKVEAKVKELESLIKKYRSNKTSSILQEDERQLEALRSIAKCSLCSKNWKDTAITVCGHVFCSDCAQERLAARLRRCPSCNKGFSANDLLSIHL</sequence>
<evidence type="ECO:0000256" key="12">
    <source>
        <dbReference type="ARBA" id="ARBA00023242"/>
    </source>
</evidence>
<feature type="region of interest" description="Disordered" evidence="17">
    <location>
        <begin position="208"/>
        <end position="260"/>
    </location>
</feature>
<dbReference type="PROSITE" id="PS00518">
    <property type="entry name" value="ZF_RING_1"/>
    <property type="match status" value="1"/>
</dbReference>
<evidence type="ECO:0000256" key="7">
    <source>
        <dbReference type="ARBA" id="ARBA00022771"/>
    </source>
</evidence>
<dbReference type="InterPro" id="IPR001841">
    <property type="entry name" value="Znf_RING"/>
</dbReference>
<dbReference type="GO" id="GO:0008270">
    <property type="term" value="F:zinc ion binding"/>
    <property type="evidence" value="ECO:0007669"/>
    <property type="project" value="UniProtKB-KW"/>
</dbReference>
<dbReference type="CDD" id="cd16499">
    <property type="entry name" value="RING-HC_Bre1-like"/>
    <property type="match status" value="1"/>
</dbReference>
<evidence type="ECO:0000256" key="15">
    <source>
        <dbReference type="RuleBase" id="RU365038"/>
    </source>
</evidence>
<evidence type="ECO:0000256" key="5">
    <source>
        <dbReference type="ARBA" id="ARBA00022679"/>
    </source>
</evidence>
<dbReference type="Pfam" id="PF08647">
    <property type="entry name" value="BRE1"/>
    <property type="match status" value="1"/>
</dbReference>
<comment type="catalytic activity">
    <reaction evidence="1 15">
        <text>S-ubiquitinyl-[E2 ubiquitin-conjugating enzyme]-L-cysteine + [acceptor protein]-L-lysine = [E2 ubiquitin-conjugating enzyme]-L-cysteine + N(6)-ubiquitinyl-[acceptor protein]-L-lysine.</text>
        <dbReference type="EC" id="2.3.2.27"/>
    </reaction>
</comment>
<evidence type="ECO:0000259" key="18">
    <source>
        <dbReference type="PROSITE" id="PS50089"/>
    </source>
</evidence>
<evidence type="ECO:0000313" key="20">
    <source>
        <dbReference type="Proteomes" id="UP000837801"/>
    </source>
</evidence>
<dbReference type="PROSITE" id="PS50089">
    <property type="entry name" value="ZF_RING_2"/>
    <property type="match status" value="1"/>
</dbReference>
<dbReference type="GO" id="GO:0006950">
    <property type="term" value="P:response to stress"/>
    <property type="evidence" value="ECO:0007669"/>
    <property type="project" value="UniProtKB-ARBA"/>
</dbReference>
<feature type="coiled-coil region" evidence="16">
    <location>
        <begin position="170"/>
        <end position="204"/>
    </location>
</feature>
<dbReference type="OrthoDB" id="654191at2759"/>
<dbReference type="SUPFAM" id="SSF57850">
    <property type="entry name" value="RING/U-box"/>
    <property type="match status" value="1"/>
</dbReference>
<dbReference type="InterPro" id="IPR017907">
    <property type="entry name" value="Znf_RING_CS"/>
</dbReference>
<evidence type="ECO:0000256" key="1">
    <source>
        <dbReference type="ARBA" id="ARBA00000900"/>
    </source>
</evidence>
<dbReference type="GO" id="GO:0005634">
    <property type="term" value="C:nucleus"/>
    <property type="evidence" value="ECO:0007669"/>
    <property type="project" value="UniProtKB-SubCell"/>
</dbReference>
<dbReference type="EC" id="2.3.2.27" evidence="15"/>
<keyword evidence="7 14" id="KW-0863">Zinc-finger</keyword>
<evidence type="ECO:0000256" key="6">
    <source>
        <dbReference type="ARBA" id="ARBA00022723"/>
    </source>
</evidence>
<dbReference type="PANTHER" id="PTHR23163">
    <property type="entry name" value="RING FINGER PROTEIN-RELATED"/>
    <property type="match status" value="1"/>
</dbReference>
<gene>
    <name evidence="19" type="ORF">CLIB1423_02S04632</name>
</gene>
<evidence type="ECO:0000313" key="19">
    <source>
        <dbReference type="EMBL" id="CAH2350765.1"/>
    </source>
</evidence>
<evidence type="ECO:0000256" key="9">
    <source>
        <dbReference type="ARBA" id="ARBA00022833"/>
    </source>
</evidence>
<dbReference type="FunFam" id="3.30.40.10:FF:000414">
    <property type="entry name" value="E3 ubiquitin protein ligase"/>
    <property type="match status" value="1"/>
</dbReference>
<keyword evidence="20" id="KW-1185">Reference proteome</keyword>
<comment type="function">
    <text evidence="13">E3 ubiquitin-protein ligase that mediates monoubiquitination of histone H2B to form H2BK123ub1. H2BK123ub1 gives a specific tag for epigenetic transcriptional activation and is also a prerequisite for H3K4me and H3K79me formation.</text>
</comment>
<keyword evidence="10 15" id="KW-0156">Chromatin regulator</keyword>
<keyword evidence="6 15" id="KW-0479">Metal-binding</keyword>
<dbReference type="InterPro" id="IPR058643">
    <property type="entry name" value="BRE1-like_CC"/>
</dbReference>
<keyword evidence="5 15" id="KW-0808">Transferase</keyword>
<dbReference type="Gene3D" id="3.30.40.10">
    <property type="entry name" value="Zinc/RING finger domain, C3HC4 (zinc finger)"/>
    <property type="match status" value="1"/>
</dbReference>
<feature type="compositionally biased region" description="Low complexity" evidence="17">
    <location>
        <begin position="227"/>
        <end position="243"/>
    </location>
</feature>
<feature type="domain" description="RING-type" evidence="18">
    <location>
        <begin position="662"/>
        <end position="701"/>
    </location>
</feature>
<reference evidence="19" key="1">
    <citation type="submission" date="2022-03" db="EMBL/GenBank/DDBJ databases">
        <authorList>
            <person name="Legras J.-L."/>
            <person name="Devillers H."/>
            <person name="Grondin C."/>
        </authorList>
    </citation>
    <scope>NUCLEOTIDE SEQUENCE</scope>
    <source>
        <strain evidence="19">CLIB 1423</strain>
    </source>
</reference>
<evidence type="ECO:0000256" key="11">
    <source>
        <dbReference type="ARBA" id="ARBA00023054"/>
    </source>
</evidence>
<feature type="coiled-coil region" evidence="16">
    <location>
        <begin position="525"/>
        <end position="640"/>
    </location>
</feature>
<name>A0A9P0QLT6_9ASCO</name>
<dbReference type="Pfam" id="PF26095">
    <property type="entry name" value="CC_Bre1"/>
    <property type="match status" value="1"/>
</dbReference>
<keyword evidence="12 15" id="KW-0539">Nucleus</keyword>
<dbReference type="PANTHER" id="PTHR23163:SF0">
    <property type="entry name" value="E3 UBIQUITIN-PROTEIN LIGASE BRE1"/>
    <property type="match status" value="1"/>
</dbReference>
<dbReference type="Proteomes" id="UP000837801">
    <property type="component" value="Unassembled WGS sequence"/>
</dbReference>
<keyword evidence="9 15" id="KW-0862">Zinc</keyword>
<keyword evidence="8 15" id="KW-0833">Ubl conjugation pathway</keyword>
<dbReference type="GO" id="GO:0016567">
    <property type="term" value="P:protein ubiquitination"/>
    <property type="evidence" value="ECO:0007669"/>
    <property type="project" value="UniProtKB-UniRule"/>
</dbReference>
<dbReference type="GO" id="GO:0006325">
    <property type="term" value="P:chromatin organization"/>
    <property type="evidence" value="ECO:0007669"/>
    <property type="project" value="UniProtKB-KW"/>
</dbReference>
<evidence type="ECO:0000256" key="17">
    <source>
        <dbReference type="SAM" id="MobiDB-lite"/>
    </source>
</evidence>
<dbReference type="Pfam" id="PF13923">
    <property type="entry name" value="zf-C3HC4_2"/>
    <property type="match status" value="1"/>
</dbReference>
<dbReference type="GO" id="GO:0061630">
    <property type="term" value="F:ubiquitin protein ligase activity"/>
    <property type="evidence" value="ECO:0007669"/>
    <property type="project" value="UniProtKB-EC"/>
</dbReference>
<organism evidence="19 20">
    <name type="scientific">[Candida] railenensis</name>
    <dbReference type="NCBI Taxonomy" id="45579"/>
    <lineage>
        <taxon>Eukaryota</taxon>
        <taxon>Fungi</taxon>
        <taxon>Dikarya</taxon>
        <taxon>Ascomycota</taxon>
        <taxon>Saccharomycotina</taxon>
        <taxon>Pichiomycetes</taxon>
        <taxon>Debaryomycetaceae</taxon>
        <taxon>Kurtzmaniella</taxon>
    </lineage>
</organism>
<dbReference type="GO" id="GO:0033503">
    <property type="term" value="C:HULC complex"/>
    <property type="evidence" value="ECO:0007669"/>
    <property type="project" value="TreeGrafter"/>
</dbReference>
<evidence type="ECO:0000256" key="2">
    <source>
        <dbReference type="ARBA" id="ARBA00004123"/>
    </source>
</evidence>
<keyword evidence="11 15" id="KW-0175">Coiled coil</keyword>
<comment type="similarity">
    <text evidence="4 15">Belongs to the BRE1 family.</text>
</comment>
<dbReference type="SMART" id="SM00184">
    <property type="entry name" value="RING"/>
    <property type="match status" value="1"/>
</dbReference>
<accession>A0A9P0QLT6</accession>
<dbReference type="InterPro" id="IPR013083">
    <property type="entry name" value="Znf_RING/FYVE/PHD"/>
</dbReference>
<evidence type="ECO:0000256" key="14">
    <source>
        <dbReference type="PROSITE-ProRule" id="PRU00175"/>
    </source>
</evidence>
<dbReference type="AlphaFoldDB" id="A0A9P0QLT6"/>
<evidence type="ECO:0000256" key="8">
    <source>
        <dbReference type="ARBA" id="ARBA00022786"/>
    </source>
</evidence>
<evidence type="ECO:0000256" key="16">
    <source>
        <dbReference type="SAM" id="Coils"/>
    </source>
</evidence>
<evidence type="ECO:0000256" key="4">
    <source>
        <dbReference type="ARBA" id="ARBA00005555"/>
    </source>
</evidence>
<feature type="coiled-coil region" evidence="16">
    <location>
        <begin position="265"/>
        <end position="292"/>
    </location>
</feature>
<proteinExistence type="inferred from homology"/>
<dbReference type="EMBL" id="CAKXYY010000002">
    <property type="protein sequence ID" value="CAH2350765.1"/>
    <property type="molecule type" value="Genomic_DNA"/>
</dbReference>
<evidence type="ECO:0000256" key="13">
    <source>
        <dbReference type="ARBA" id="ARBA00059679"/>
    </source>
</evidence>
<dbReference type="InterPro" id="IPR013956">
    <property type="entry name" value="E3_ubiquit_lig_Bre1"/>
</dbReference>
<evidence type="ECO:0000256" key="10">
    <source>
        <dbReference type="ARBA" id="ARBA00022853"/>
    </source>
</evidence>
<evidence type="ECO:0000256" key="3">
    <source>
        <dbReference type="ARBA" id="ARBA00004906"/>
    </source>
</evidence>
<protein>
    <recommendedName>
        <fullName evidence="15">E3 ubiquitin protein ligase</fullName>
        <ecNumber evidence="15">2.3.2.27</ecNumber>
    </recommendedName>
</protein>
<comment type="caution">
    <text evidence="19">The sequence shown here is derived from an EMBL/GenBank/DDBJ whole genome shotgun (WGS) entry which is preliminary data.</text>
</comment>
<comment type="pathway">
    <text evidence="3 15">Protein modification; protein ubiquitination.</text>
</comment>
<feature type="compositionally biased region" description="Basic and acidic residues" evidence="17">
    <location>
        <begin position="249"/>
        <end position="260"/>
    </location>
</feature>